<keyword evidence="4" id="KW-0067">ATP-binding</keyword>
<evidence type="ECO:0000259" key="3">
    <source>
        <dbReference type="Pfam" id="PF13581"/>
    </source>
</evidence>
<dbReference type="Gene3D" id="3.30.565.10">
    <property type="entry name" value="Histidine kinase-like ATPase, C-terminal domain"/>
    <property type="match status" value="1"/>
</dbReference>
<feature type="domain" description="Histidine kinase/HSP90-like ATPase" evidence="3">
    <location>
        <begin position="31"/>
        <end position="154"/>
    </location>
</feature>
<evidence type="ECO:0000256" key="2">
    <source>
        <dbReference type="SAM" id="MobiDB-lite"/>
    </source>
</evidence>
<dbReference type="Pfam" id="PF13581">
    <property type="entry name" value="HATPase_c_2"/>
    <property type="match status" value="1"/>
</dbReference>
<reference evidence="4 5" key="1">
    <citation type="submission" date="2023-03" db="EMBL/GenBank/DDBJ databases">
        <title>Isolation and description of six Streptomyces strains from soil environments, able to metabolize different microbial glucans.</title>
        <authorList>
            <person name="Widen T."/>
            <person name="Larsbrink J."/>
        </authorList>
    </citation>
    <scope>NUCLEOTIDE SEQUENCE [LARGE SCALE GENOMIC DNA]</scope>
    <source>
        <strain evidence="4 5">Mut1</strain>
    </source>
</reference>
<dbReference type="InterPro" id="IPR036890">
    <property type="entry name" value="HATPase_C_sf"/>
</dbReference>
<organism evidence="4 5">
    <name type="scientific">Streptomyces castrisilvae</name>
    <dbReference type="NCBI Taxonomy" id="3033811"/>
    <lineage>
        <taxon>Bacteria</taxon>
        <taxon>Bacillati</taxon>
        <taxon>Actinomycetota</taxon>
        <taxon>Actinomycetes</taxon>
        <taxon>Kitasatosporales</taxon>
        <taxon>Streptomycetaceae</taxon>
        <taxon>Streptomyces</taxon>
    </lineage>
</organism>
<accession>A0ABY9HQQ2</accession>
<dbReference type="RefSeq" id="WP_306058600.1">
    <property type="nucleotide sequence ID" value="NZ_CP120997.1"/>
</dbReference>
<sequence length="167" mass="18204">MTSNIDTPGRTTQPSRHTVHLGTPSFAMRFTSTPRGARLARRLSAVRLDAWGLPYGTGAHEAVVLLTAELAANAARHGHVPGRDFHLLLRLLDLPVPIARVEVSDTRGERVPPRPGRLPEAGIAEGGRGLLLVESVASRWGWYPRDRAPGKTVWAEYEIPAARTGRL</sequence>
<feature type="region of interest" description="Disordered" evidence="2">
    <location>
        <begin position="1"/>
        <end position="20"/>
    </location>
</feature>
<dbReference type="CDD" id="cd16936">
    <property type="entry name" value="HATPase_RsbW-like"/>
    <property type="match status" value="1"/>
</dbReference>
<dbReference type="PANTHER" id="PTHR35526:SF3">
    <property type="entry name" value="ANTI-SIGMA-F FACTOR RSBW"/>
    <property type="match status" value="1"/>
</dbReference>
<evidence type="ECO:0000313" key="5">
    <source>
        <dbReference type="Proteomes" id="UP001239522"/>
    </source>
</evidence>
<dbReference type="InterPro" id="IPR050267">
    <property type="entry name" value="Anti-sigma-factor_SerPK"/>
</dbReference>
<proteinExistence type="predicted"/>
<keyword evidence="4" id="KW-0547">Nucleotide-binding</keyword>
<keyword evidence="1" id="KW-0418">Kinase</keyword>
<dbReference type="EMBL" id="CP120997">
    <property type="protein sequence ID" value="WLQ36892.1"/>
    <property type="molecule type" value="Genomic_DNA"/>
</dbReference>
<keyword evidence="5" id="KW-1185">Reference proteome</keyword>
<keyword evidence="1" id="KW-0808">Transferase</keyword>
<dbReference type="GO" id="GO:0005524">
    <property type="term" value="F:ATP binding"/>
    <property type="evidence" value="ECO:0007669"/>
    <property type="project" value="UniProtKB-KW"/>
</dbReference>
<protein>
    <submittedName>
        <fullName evidence="4">ATP-binding protein</fullName>
    </submittedName>
</protein>
<dbReference type="PANTHER" id="PTHR35526">
    <property type="entry name" value="ANTI-SIGMA-F FACTOR RSBW-RELATED"/>
    <property type="match status" value="1"/>
</dbReference>
<keyword evidence="1" id="KW-0723">Serine/threonine-protein kinase</keyword>
<evidence type="ECO:0000313" key="4">
    <source>
        <dbReference type="EMBL" id="WLQ36892.1"/>
    </source>
</evidence>
<name>A0ABY9HQQ2_9ACTN</name>
<gene>
    <name evidence="4" type="ORF">P8A18_27200</name>
</gene>
<dbReference type="Proteomes" id="UP001239522">
    <property type="component" value="Chromosome"/>
</dbReference>
<feature type="compositionally biased region" description="Polar residues" evidence="2">
    <location>
        <begin position="1"/>
        <end position="16"/>
    </location>
</feature>
<dbReference type="InterPro" id="IPR003594">
    <property type="entry name" value="HATPase_dom"/>
</dbReference>
<evidence type="ECO:0000256" key="1">
    <source>
        <dbReference type="ARBA" id="ARBA00022527"/>
    </source>
</evidence>